<evidence type="ECO:0000313" key="1">
    <source>
        <dbReference type="EMBL" id="MQT17307.1"/>
    </source>
</evidence>
<dbReference type="Proteomes" id="UP000481327">
    <property type="component" value="Unassembled WGS sequence"/>
</dbReference>
<dbReference type="RefSeq" id="WP_152577787.1">
    <property type="nucleotide sequence ID" value="NZ_JAATJI010000002.1"/>
</dbReference>
<evidence type="ECO:0000313" key="2">
    <source>
        <dbReference type="Proteomes" id="UP000481327"/>
    </source>
</evidence>
<dbReference type="EMBL" id="WIOL01000003">
    <property type="protein sequence ID" value="MQT17307.1"/>
    <property type="molecule type" value="Genomic_DNA"/>
</dbReference>
<dbReference type="OrthoDB" id="9781481at2"/>
<name>A0A7C9LG90_9SPHN</name>
<proteinExistence type="predicted"/>
<protein>
    <submittedName>
        <fullName evidence="1">Uncharacterized protein</fullName>
    </submittedName>
</protein>
<sequence length="233" mass="26317">MFHDNNEQRLIARLRNEAGKLHPHYVGFDGAMRRFCDFMPDGLRGNTNVAMERTYKVDAALALAKVLPLDAAMNASDDDAQRVAHARCWINLLSQFESMRLKDVLNGSNGGAFLRSAARFAFGDFADGGRGMDKAVQPHGRISWPMATYFPNLWDFQQHMFLKPLVTVDFSERVGHHFHDDYKAEINAQTYESLLDLVGATRAAISSLEARDNIDIQSFIWVVGKYEDDDVKT</sequence>
<gene>
    <name evidence="1" type="ORF">F3168_08525</name>
</gene>
<comment type="caution">
    <text evidence="1">The sequence shown here is derived from an EMBL/GenBank/DDBJ whole genome shotgun (WGS) entry which is preliminary data.</text>
</comment>
<keyword evidence="2" id="KW-1185">Reference proteome</keyword>
<reference evidence="1 2" key="1">
    <citation type="submission" date="2019-09" db="EMBL/GenBank/DDBJ databases">
        <title>Polymorphobacter sp. isolated from a lake in China.</title>
        <authorList>
            <person name="Liu Z."/>
        </authorList>
    </citation>
    <scope>NUCLEOTIDE SEQUENCE [LARGE SCALE GENOMIC DNA]</scope>
    <source>
        <strain evidence="1 2">D40P</strain>
    </source>
</reference>
<organism evidence="1 2">
    <name type="scientific">Sandarakinorhabdus fusca</name>
    <dbReference type="NCBI Taxonomy" id="1439888"/>
    <lineage>
        <taxon>Bacteria</taxon>
        <taxon>Pseudomonadati</taxon>
        <taxon>Pseudomonadota</taxon>
        <taxon>Alphaproteobacteria</taxon>
        <taxon>Sphingomonadales</taxon>
        <taxon>Sphingosinicellaceae</taxon>
        <taxon>Sandarakinorhabdus</taxon>
    </lineage>
</organism>
<accession>A0A7C9LG90</accession>
<dbReference type="AlphaFoldDB" id="A0A7C9LG90"/>